<feature type="domain" description="N-acetyltransferase" evidence="3">
    <location>
        <begin position="44"/>
        <end position="198"/>
    </location>
</feature>
<dbReference type="AlphaFoldDB" id="A0A1L9B3P6"/>
<dbReference type="SUPFAM" id="SSF55729">
    <property type="entry name" value="Acyl-CoA N-acyltransferases (Nat)"/>
    <property type="match status" value="1"/>
</dbReference>
<keyword evidence="1" id="KW-0808">Transferase</keyword>
<protein>
    <recommendedName>
        <fullName evidence="3">N-acetyltransferase domain-containing protein</fullName>
    </recommendedName>
</protein>
<dbReference type="PROSITE" id="PS51186">
    <property type="entry name" value="GNAT"/>
    <property type="match status" value="1"/>
</dbReference>
<dbReference type="PANTHER" id="PTHR43877">
    <property type="entry name" value="AMINOALKYLPHOSPHONATE N-ACETYLTRANSFERASE-RELATED-RELATED"/>
    <property type="match status" value="1"/>
</dbReference>
<evidence type="ECO:0000313" key="4">
    <source>
        <dbReference type="EMBL" id="OJH36813.1"/>
    </source>
</evidence>
<comment type="caution">
    <text evidence="4">The sequence shown here is derived from an EMBL/GenBank/DDBJ whole genome shotgun (WGS) entry which is preliminary data.</text>
</comment>
<reference evidence="5" key="1">
    <citation type="submission" date="2016-11" db="EMBL/GenBank/DDBJ databases">
        <authorList>
            <person name="Shukria A."/>
            <person name="Stevens D.C."/>
        </authorList>
    </citation>
    <scope>NUCLEOTIDE SEQUENCE [LARGE SCALE GENOMIC DNA]</scope>
    <source>
        <strain evidence="5">Cbfe23</strain>
    </source>
</reference>
<dbReference type="GO" id="GO:0016747">
    <property type="term" value="F:acyltransferase activity, transferring groups other than amino-acyl groups"/>
    <property type="evidence" value="ECO:0007669"/>
    <property type="project" value="InterPro"/>
</dbReference>
<organism evidence="4 5">
    <name type="scientific">Cystobacter ferrugineus</name>
    <dbReference type="NCBI Taxonomy" id="83449"/>
    <lineage>
        <taxon>Bacteria</taxon>
        <taxon>Pseudomonadati</taxon>
        <taxon>Myxococcota</taxon>
        <taxon>Myxococcia</taxon>
        <taxon>Myxococcales</taxon>
        <taxon>Cystobacterineae</taxon>
        <taxon>Archangiaceae</taxon>
        <taxon>Cystobacter</taxon>
    </lineage>
</organism>
<gene>
    <name evidence="4" type="ORF">BON30_30365</name>
</gene>
<accession>A0A1L9B3P6</accession>
<dbReference type="InterPro" id="IPR016181">
    <property type="entry name" value="Acyl_CoA_acyltransferase"/>
</dbReference>
<proteinExistence type="predicted"/>
<dbReference type="EMBL" id="MPIN01000009">
    <property type="protein sequence ID" value="OJH36813.1"/>
    <property type="molecule type" value="Genomic_DNA"/>
</dbReference>
<keyword evidence="5" id="KW-1185">Reference proteome</keyword>
<evidence type="ECO:0000259" key="3">
    <source>
        <dbReference type="PROSITE" id="PS51186"/>
    </source>
</evidence>
<evidence type="ECO:0000313" key="5">
    <source>
        <dbReference type="Proteomes" id="UP000182229"/>
    </source>
</evidence>
<dbReference type="Pfam" id="PF00583">
    <property type="entry name" value="Acetyltransf_1"/>
    <property type="match status" value="1"/>
</dbReference>
<evidence type="ECO:0000256" key="2">
    <source>
        <dbReference type="ARBA" id="ARBA00023315"/>
    </source>
</evidence>
<name>A0A1L9B3P6_9BACT</name>
<keyword evidence="2" id="KW-0012">Acyltransferase</keyword>
<dbReference type="InterPro" id="IPR000182">
    <property type="entry name" value="GNAT_dom"/>
</dbReference>
<dbReference type="STRING" id="83449.BON30_30365"/>
<evidence type="ECO:0000256" key="1">
    <source>
        <dbReference type="ARBA" id="ARBA00022679"/>
    </source>
</evidence>
<dbReference type="CDD" id="cd04301">
    <property type="entry name" value="NAT_SF"/>
    <property type="match status" value="1"/>
</dbReference>
<dbReference type="InterPro" id="IPR050832">
    <property type="entry name" value="Bact_Acetyltransf"/>
</dbReference>
<dbReference type="Proteomes" id="UP000182229">
    <property type="component" value="Unassembled WGS sequence"/>
</dbReference>
<dbReference type="Gene3D" id="3.40.630.30">
    <property type="match status" value="1"/>
</dbReference>
<sequence length="198" mass="22296">MQDTLRTRMLAAIGWGDFAEAISFWELQTGKTPPQWLLALQSAFSTRWAIPEDAAAVWAVQQAAFLPLAQRLPSRPTALGEDEACWRQHLECAPRRTVVVHVEGELVAAGRVDGAVPQGELKRIAVHPAWQSRGVGRRLVEALESHARELGFVRLRAGTRRRLPDNRAFYERLGYRVVALEPYPPGIDDHTVWMEKDL</sequence>
<reference evidence="4 5" key="2">
    <citation type="submission" date="2016-12" db="EMBL/GenBank/DDBJ databases">
        <title>Draft Genome Sequence of Cystobacter ferrugineus Strain Cbfe23.</title>
        <authorList>
            <person name="Akbar S."/>
            <person name="Dowd S.E."/>
            <person name="Stevens D.C."/>
        </authorList>
    </citation>
    <scope>NUCLEOTIDE SEQUENCE [LARGE SCALE GENOMIC DNA]</scope>
    <source>
        <strain evidence="4 5">Cbfe23</strain>
    </source>
</reference>